<sequence>MPCTTAEKVNTLRKDEIHHNQERTRSLILDLAFPLEDSPQTFSLTLFSGVLISALHYPSLKGLNQKDSEVTRVDLQVGITLKRRGRGEDLLTYLAEIKLRNYLTKCRECKPNTHFILSSGKKQTNTNSSEHAV</sequence>
<gene>
    <name evidence="1" type="ORF">Bpfe_011084</name>
</gene>
<dbReference type="Proteomes" id="UP001233172">
    <property type="component" value="Unassembled WGS sequence"/>
</dbReference>
<dbReference type="EMBL" id="JASAOG010000041">
    <property type="protein sequence ID" value="KAK0059623.1"/>
    <property type="molecule type" value="Genomic_DNA"/>
</dbReference>
<reference evidence="1" key="2">
    <citation type="submission" date="2023-04" db="EMBL/GenBank/DDBJ databases">
        <authorList>
            <person name="Bu L."/>
            <person name="Lu L."/>
            <person name="Laidemitt M.R."/>
            <person name="Zhang S.M."/>
            <person name="Mutuku M."/>
            <person name="Mkoji G."/>
            <person name="Steinauer M."/>
            <person name="Loker E.S."/>
        </authorList>
    </citation>
    <scope>NUCLEOTIDE SEQUENCE</scope>
    <source>
        <strain evidence="1">KasaAsao</strain>
        <tissue evidence="1">Whole Snail</tissue>
    </source>
</reference>
<accession>A0AAD8BS07</accession>
<comment type="caution">
    <text evidence="1">The sequence shown here is derived from an EMBL/GenBank/DDBJ whole genome shotgun (WGS) entry which is preliminary data.</text>
</comment>
<reference evidence="1" key="1">
    <citation type="journal article" date="2023" name="PLoS Negl. Trop. Dis.">
        <title>A genome sequence for Biomphalaria pfeifferi, the major vector snail for the human-infecting parasite Schistosoma mansoni.</title>
        <authorList>
            <person name="Bu L."/>
            <person name="Lu L."/>
            <person name="Laidemitt M.R."/>
            <person name="Zhang S.M."/>
            <person name="Mutuku M."/>
            <person name="Mkoji G."/>
            <person name="Steinauer M."/>
            <person name="Loker E.S."/>
        </authorList>
    </citation>
    <scope>NUCLEOTIDE SEQUENCE</scope>
    <source>
        <strain evidence="1">KasaAsao</strain>
    </source>
</reference>
<name>A0AAD8BS07_BIOPF</name>
<protein>
    <submittedName>
        <fullName evidence="1">Protocadherin alpha-1-like X1</fullName>
    </submittedName>
</protein>
<evidence type="ECO:0000313" key="2">
    <source>
        <dbReference type="Proteomes" id="UP001233172"/>
    </source>
</evidence>
<keyword evidence="2" id="KW-1185">Reference proteome</keyword>
<organism evidence="1 2">
    <name type="scientific">Biomphalaria pfeifferi</name>
    <name type="common">Bloodfluke planorb</name>
    <name type="synonym">Freshwater snail</name>
    <dbReference type="NCBI Taxonomy" id="112525"/>
    <lineage>
        <taxon>Eukaryota</taxon>
        <taxon>Metazoa</taxon>
        <taxon>Spiralia</taxon>
        <taxon>Lophotrochozoa</taxon>
        <taxon>Mollusca</taxon>
        <taxon>Gastropoda</taxon>
        <taxon>Heterobranchia</taxon>
        <taxon>Euthyneura</taxon>
        <taxon>Panpulmonata</taxon>
        <taxon>Hygrophila</taxon>
        <taxon>Lymnaeoidea</taxon>
        <taxon>Planorbidae</taxon>
        <taxon>Biomphalaria</taxon>
    </lineage>
</organism>
<proteinExistence type="predicted"/>
<dbReference type="AlphaFoldDB" id="A0AAD8BS07"/>
<evidence type="ECO:0000313" key="1">
    <source>
        <dbReference type="EMBL" id="KAK0059623.1"/>
    </source>
</evidence>